<evidence type="ECO:0000256" key="10">
    <source>
        <dbReference type="ARBA" id="ARBA00023242"/>
    </source>
</evidence>
<feature type="region of interest" description="Disordered" evidence="11">
    <location>
        <begin position="1178"/>
        <end position="1244"/>
    </location>
</feature>
<keyword evidence="3" id="KW-0479">Metal-binding</keyword>
<dbReference type="SMART" id="SM00391">
    <property type="entry name" value="MBD"/>
    <property type="match status" value="1"/>
</dbReference>
<dbReference type="InterPro" id="IPR018501">
    <property type="entry name" value="DDT_dom"/>
</dbReference>
<feature type="compositionally biased region" description="Basic and acidic residues" evidence="11">
    <location>
        <begin position="1879"/>
        <end position="1898"/>
    </location>
</feature>
<dbReference type="InterPro" id="IPR001487">
    <property type="entry name" value="Bromodomain"/>
</dbReference>
<evidence type="ECO:0000313" key="12">
    <source>
        <dbReference type="EMBL" id="CAH1773356.1"/>
    </source>
</evidence>
<dbReference type="InterPro" id="IPR001965">
    <property type="entry name" value="Znf_PHD"/>
</dbReference>
<evidence type="ECO:0000256" key="6">
    <source>
        <dbReference type="ARBA" id="ARBA00023015"/>
    </source>
</evidence>
<dbReference type="OrthoDB" id="784962at2759"/>
<dbReference type="InterPro" id="IPR013083">
    <property type="entry name" value="Znf_RING/FYVE/PHD"/>
</dbReference>
<dbReference type="FunFam" id="3.30.40.10:FF:000199">
    <property type="entry name" value="Bromodomain adjacent to zinc finger domain 2B"/>
    <property type="match status" value="1"/>
</dbReference>
<dbReference type="InterPro" id="IPR019786">
    <property type="entry name" value="Zinc_finger_PHD-type_CS"/>
</dbReference>
<feature type="region of interest" description="Disordered" evidence="11">
    <location>
        <begin position="1624"/>
        <end position="1681"/>
    </location>
</feature>
<dbReference type="Gene3D" id="1.20.920.10">
    <property type="entry name" value="Bromodomain-like"/>
    <property type="match status" value="1"/>
</dbReference>
<evidence type="ECO:0000256" key="7">
    <source>
        <dbReference type="ARBA" id="ARBA00023054"/>
    </source>
</evidence>
<comment type="subcellular location">
    <subcellularLocation>
        <location evidence="1">Nucleus</location>
    </subcellularLocation>
</comment>
<feature type="compositionally biased region" description="Acidic residues" evidence="11">
    <location>
        <begin position="612"/>
        <end position="623"/>
    </location>
</feature>
<dbReference type="PROSITE" id="PS50016">
    <property type="entry name" value="ZF_PHD_2"/>
    <property type="match status" value="2"/>
</dbReference>
<feature type="region of interest" description="Disordered" evidence="11">
    <location>
        <begin position="1459"/>
        <end position="1488"/>
    </location>
</feature>
<feature type="compositionally biased region" description="Polar residues" evidence="11">
    <location>
        <begin position="1900"/>
        <end position="1910"/>
    </location>
</feature>
<dbReference type="SUPFAM" id="SSF57903">
    <property type="entry name" value="FYVE/PHD zinc finger"/>
    <property type="match status" value="2"/>
</dbReference>
<comment type="caution">
    <text evidence="12">The sequence shown here is derived from an EMBL/GenBank/DDBJ whole genome shotgun (WGS) entry which is preliminary data.</text>
</comment>
<gene>
    <name evidence="12" type="ORF">OFUS_LOCUS968</name>
</gene>
<feature type="region of interest" description="Disordered" evidence="11">
    <location>
        <begin position="2056"/>
        <end position="2100"/>
    </location>
</feature>
<sequence>MDKGDHPPTSPTHGSHGYFDPANLLAGASPFTGASIPPFPPFGQIPAGYSMFGHHPLFPGAPPFGGLGSLADIGSPLRSPLQPSLSPTTSGAEWWRAASEHARHLSGHTGLDYFGAAGLGASWPPYGGLNTLDAASLDLLLRQSAAQKNLNGVFGNPLFMPPHFLSASTVATTTTARSGSRSSTPISSPTKLTSSSSVGKPSSAAKQSSVIHNSVQSPSALSPNGPMNLSGSSGGDKRRKRSSESCSSTVTSTHSPVICSVPRPVISPAVLSPNRLKEATNQSKQVESDSSGDTDSSDSDDSDSEDEDIKAKHNEPEQKMNNEEKPAAPSLSSPSTKFNIAELLKQHHQQNQEQRKQHEAAAATAQAAQIDKKRQQKRSRKDSGNESEIEPQHKRLLIEHFKQKPQLPSDISHLPPSTGSPEKNEDPKKGRGRGRGKGRPKEPVQLQSNEELEQQRARNELLKKTFEKELKQQQLALKLARKAQQIRERDAVLKVQELAKQENEKLAVNKSKAMVKTQQALFPHLTKQLQKQAAKEKQDKQGSKQDKQASKYKPRQSKLAQALLGVPISGQPETEDSEGATDLSTSQQKEARFKEFTDSLTETPASAGSEQSDGDADDSDSDGDSSNSGSSSNSDDSDSDNTGSHSNQDTLGEMGKEDRMSGTDALFPPSKKRRVIDETEVRIPLEYGWRRETRIRSVSQRGFSGEVLYFAPCGKKLRTYQEVEKYLAANDITDLTRENFAFTLKVKVGTFLEAKHGEGENGFIELSEDDMLAKFAAVQLKRQKAADRLKKKRQRKKDAQETARKAIELKMKRREEQQELARKVTEMKAKKREQKQRQIDEQRRQRHERAVAERQQKEQMKQLKIQEKLKRQEALRLEREMRAHQLLEEREVKRQQAMMLKEQYAAQERERRKHMMVMVGLERERRRQHLLLVKALEARKKQEDREKQKEEKRMEKQICREKKMEQRRMEIQMAHEMKKPIDDLQLKDLKPLPSFDRIPGVKLAGKAFSNCLMVVEFMHNFSAALGLSGRTIPSLNSLQQGLLAINDDDVAEVVSLVMHLLGIAIDDPGVPNPKEGMTALGQKIGDVILDEENLSEILRIFIKCRLGKLAPLAELLKTTPFQALSPTSQSDILGFLCDELLSNQNVQDAIENSIEAMSTMRKDKWIVEGKLRKLKTVQGRRFNKPENKVSESSINEDSSHVATPGGSKRGSDDEDDQESGNESDMGGNEGVNQSDGEEDNTATAEDLETKLEKLNKQHSQFRTKVFNASHRLRGLTFGQDRFKRHYWVLPHCGGIFVEGAESAEVGSDTDESNNESVKTDNIVKSEINKEIGNSIKQEPGNDVKIDTAIKKEVDSIKEENQPIIPANSDNLFNHSSNLAKLQHMVNGDIPHLSPKMEKIKENGPLNLDKAAIDKSQNNTNSHAVNGFPVTESICKDEQSPYHISKTDKDQRNQKLCSLNKSKENDSDSKEIQGENGSSQNGTPQKSESNFMNIDSLIQKDSQQNIFGSSFMSPDLKADQTTAGQMLKNLATSQSNQSSWFSILPRMPCDDKSITTGSLGVNNTSTPKDTPADKTVKSEPLISPYLPPTPYSAYLPSPSFASMHMAQYNSNSNFSMGENSNNSSFPCMPLDLSMPSISAPETPDKNNVNKETPEKQQQHNASSFLDQSGLQEEKARQSEDMTSISVLQHEKPQTIPIEHQHGWWRIADPNQLKAVQRCIHPRGIREKILQKNIQKYQEYAYSSCITASSEVTDLKITDMDREISQSATRAPMPDGKDAIHQDIKFDAEKSVFEDIEDLEERIFTASLQVKGWKLPPRVTDEEKLILVPSEKALNSEIEQHPLDHGRERLLGLEENIERRYLKPPFTKATTIDLTNMQTNHRAEKRLEKEREREENHENTESNDGNPEQNSAKLKDIPNALIGWRNSVAKAMNPSQLYICFQQLNKSIAWEKSIMKVLCQICLRDNNEAELLLCDNCDKGYHTYCFKPKMSSIPDGDWYCFECITTASGRPHCVVCGKTAGRMADCDNCPRAFHIDCLVPPLPRVPRKWSCATCVSDKCKPSGRRGRKPKALKDLERSTDDTTDDADKCSTPSSATSSKQNGTDDFTNCRLILSELERHDEAWPFLLPVNFKQFPQYKKVIKQPMDFQTIRNKLRDSQYDSVEEFHDDVYLVFDNCKTFNEDDSEVGDAGHIMRRYFTKRWKDITEDSD</sequence>
<organism evidence="12 13">
    <name type="scientific">Owenia fusiformis</name>
    <name type="common">Polychaete worm</name>
    <dbReference type="NCBI Taxonomy" id="6347"/>
    <lineage>
        <taxon>Eukaryota</taxon>
        <taxon>Metazoa</taxon>
        <taxon>Spiralia</taxon>
        <taxon>Lophotrochozoa</taxon>
        <taxon>Annelida</taxon>
        <taxon>Polychaeta</taxon>
        <taxon>Sedentaria</taxon>
        <taxon>Canalipalpata</taxon>
        <taxon>Sabellida</taxon>
        <taxon>Oweniida</taxon>
        <taxon>Oweniidae</taxon>
        <taxon>Owenia</taxon>
    </lineage>
</organism>
<dbReference type="Gene3D" id="3.30.40.10">
    <property type="entry name" value="Zinc/RING finger domain, C3HC4 (zinc finger)"/>
    <property type="match status" value="2"/>
</dbReference>
<feature type="compositionally biased region" description="Polar residues" evidence="11">
    <location>
        <begin position="2088"/>
        <end position="2100"/>
    </location>
</feature>
<accession>A0A8J1U9U9</accession>
<feature type="compositionally biased region" description="Basic residues" evidence="11">
    <location>
        <begin position="2059"/>
        <end position="2068"/>
    </location>
</feature>
<keyword evidence="6" id="KW-0805">Transcription regulation</keyword>
<dbReference type="Pfam" id="PF02791">
    <property type="entry name" value="DDT"/>
    <property type="match status" value="1"/>
</dbReference>
<feature type="compositionally biased region" description="Low complexity" evidence="11">
    <location>
        <begin position="624"/>
        <end position="647"/>
    </location>
</feature>
<feature type="compositionally biased region" description="Low complexity" evidence="11">
    <location>
        <begin position="244"/>
        <end position="255"/>
    </location>
</feature>
<feature type="compositionally biased region" description="Basic and acidic residues" evidence="11">
    <location>
        <begin position="2069"/>
        <end position="2086"/>
    </location>
</feature>
<feature type="region of interest" description="Disordered" evidence="11">
    <location>
        <begin position="526"/>
        <end position="671"/>
    </location>
</feature>
<dbReference type="Pfam" id="PF00439">
    <property type="entry name" value="Bromodomain"/>
    <property type="match status" value="1"/>
</dbReference>
<evidence type="ECO:0000256" key="3">
    <source>
        <dbReference type="ARBA" id="ARBA00022723"/>
    </source>
</evidence>
<evidence type="ECO:0000256" key="5">
    <source>
        <dbReference type="ARBA" id="ARBA00022833"/>
    </source>
</evidence>
<feature type="region of interest" description="Disordered" evidence="11">
    <location>
        <begin position="1870"/>
        <end position="1910"/>
    </location>
</feature>
<dbReference type="PANTHER" id="PTHR45915">
    <property type="entry name" value="TRANSCRIPTION INTERMEDIARY FACTOR"/>
    <property type="match status" value="1"/>
</dbReference>
<dbReference type="SUPFAM" id="SSF47370">
    <property type="entry name" value="Bromodomain"/>
    <property type="match status" value="1"/>
</dbReference>
<dbReference type="InterPro" id="IPR011011">
    <property type="entry name" value="Znf_FYVE_PHD"/>
</dbReference>
<keyword evidence="9" id="KW-0804">Transcription</keyword>
<dbReference type="GO" id="GO:0003677">
    <property type="term" value="F:DNA binding"/>
    <property type="evidence" value="ECO:0007669"/>
    <property type="project" value="InterPro"/>
</dbReference>
<feature type="compositionally biased region" description="Polar residues" evidence="11">
    <location>
        <begin position="598"/>
        <end position="611"/>
    </location>
</feature>
<dbReference type="PROSITE" id="PS50014">
    <property type="entry name" value="BROMODOMAIN_2"/>
    <property type="match status" value="1"/>
</dbReference>
<dbReference type="SMART" id="SM00571">
    <property type="entry name" value="DDT"/>
    <property type="match status" value="1"/>
</dbReference>
<keyword evidence="4" id="KW-0863">Zinc-finger</keyword>
<feature type="region of interest" description="Disordered" evidence="11">
    <location>
        <begin position="171"/>
        <end position="458"/>
    </location>
</feature>
<keyword evidence="13" id="KW-1185">Reference proteome</keyword>
<feature type="compositionally biased region" description="Polar residues" evidence="11">
    <location>
        <begin position="204"/>
        <end position="229"/>
    </location>
</feature>
<feature type="compositionally biased region" description="Basic and acidic residues" evidence="11">
    <location>
        <begin position="533"/>
        <end position="549"/>
    </location>
</feature>
<feature type="compositionally biased region" description="Basic and acidic residues" evidence="11">
    <location>
        <begin position="1460"/>
        <end position="1472"/>
    </location>
</feature>
<dbReference type="Gene3D" id="3.30.890.10">
    <property type="entry name" value="Methyl-cpg-binding Protein 2, Chain A"/>
    <property type="match status" value="1"/>
</dbReference>
<dbReference type="Proteomes" id="UP000749559">
    <property type="component" value="Unassembled WGS sequence"/>
</dbReference>
<feature type="compositionally biased region" description="Polar residues" evidence="11">
    <location>
        <begin position="1657"/>
        <end position="1669"/>
    </location>
</feature>
<feature type="compositionally biased region" description="Basic and acidic residues" evidence="11">
    <location>
        <begin position="390"/>
        <end position="402"/>
    </location>
</feature>
<feature type="compositionally biased region" description="Basic and acidic residues" evidence="11">
    <location>
        <begin position="835"/>
        <end position="859"/>
    </location>
</feature>
<evidence type="ECO:0000256" key="2">
    <source>
        <dbReference type="ARBA" id="ARBA00007444"/>
    </source>
</evidence>
<dbReference type="Pfam" id="PF00628">
    <property type="entry name" value="PHD"/>
    <property type="match status" value="2"/>
</dbReference>
<comment type="similarity">
    <text evidence="2">Belongs to the WAL family.</text>
</comment>
<dbReference type="InterPro" id="IPR036427">
    <property type="entry name" value="Bromodomain-like_sf"/>
</dbReference>
<dbReference type="SMART" id="SM00297">
    <property type="entry name" value="BROMO"/>
    <property type="match status" value="1"/>
</dbReference>
<dbReference type="GO" id="GO:0000785">
    <property type="term" value="C:chromatin"/>
    <property type="evidence" value="ECO:0007669"/>
    <property type="project" value="TreeGrafter"/>
</dbReference>
<dbReference type="PROSITE" id="PS00633">
    <property type="entry name" value="BROMODOMAIN_1"/>
    <property type="match status" value="1"/>
</dbReference>
<keyword evidence="10" id="KW-0539">Nucleus</keyword>
<evidence type="ECO:0000256" key="9">
    <source>
        <dbReference type="ARBA" id="ARBA00023163"/>
    </source>
</evidence>
<feature type="compositionally biased region" description="Polar residues" evidence="11">
    <location>
        <begin position="1474"/>
        <end position="1488"/>
    </location>
</feature>
<feature type="region of interest" description="Disordered" evidence="11">
    <location>
        <begin position="826"/>
        <end position="859"/>
    </location>
</feature>
<dbReference type="EMBL" id="CAIIXF020000001">
    <property type="protein sequence ID" value="CAH1773356.1"/>
    <property type="molecule type" value="Genomic_DNA"/>
</dbReference>
<dbReference type="Pfam" id="PF01429">
    <property type="entry name" value="MBD"/>
    <property type="match status" value="1"/>
</dbReference>
<dbReference type="PANTHER" id="PTHR45915:SF2">
    <property type="entry name" value="TOUTATIS, ISOFORM E"/>
    <property type="match status" value="1"/>
</dbReference>
<dbReference type="PROSITE" id="PS50827">
    <property type="entry name" value="DDT"/>
    <property type="match status" value="1"/>
</dbReference>
<dbReference type="PROSITE" id="PS01359">
    <property type="entry name" value="ZF_PHD_1"/>
    <property type="match status" value="1"/>
</dbReference>
<keyword evidence="7" id="KW-0175">Coiled coil</keyword>
<reference evidence="12" key="1">
    <citation type="submission" date="2022-03" db="EMBL/GenBank/DDBJ databases">
        <authorList>
            <person name="Martin C."/>
        </authorList>
    </citation>
    <scope>NUCLEOTIDE SEQUENCE</scope>
</reference>
<dbReference type="InterPro" id="IPR016177">
    <property type="entry name" value="DNA-bd_dom_sf"/>
</dbReference>
<feature type="compositionally biased region" description="Acidic residues" evidence="11">
    <location>
        <begin position="290"/>
        <end position="308"/>
    </location>
</feature>
<dbReference type="PROSITE" id="PS50982">
    <property type="entry name" value="MBD"/>
    <property type="match status" value="1"/>
</dbReference>
<dbReference type="PRINTS" id="PR00503">
    <property type="entry name" value="BROMODOMAIN"/>
</dbReference>
<feature type="compositionally biased region" description="Low complexity" evidence="11">
    <location>
        <begin position="171"/>
        <end position="203"/>
    </location>
</feature>
<evidence type="ECO:0000256" key="1">
    <source>
        <dbReference type="ARBA" id="ARBA00004123"/>
    </source>
</evidence>
<dbReference type="SMART" id="SM00249">
    <property type="entry name" value="PHD"/>
    <property type="match status" value="2"/>
</dbReference>
<feature type="compositionally biased region" description="Basic and acidic residues" evidence="11">
    <location>
        <begin position="309"/>
        <end position="326"/>
    </location>
</feature>
<name>A0A8J1U9U9_OWEFU</name>
<dbReference type="CDD" id="cd15545">
    <property type="entry name" value="PHD_BAZ2A_like"/>
    <property type="match status" value="1"/>
</dbReference>
<dbReference type="InterPro" id="IPR001739">
    <property type="entry name" value="Methyl_CpG_DNA-bd"/>
</dbReference>
<dbReference type="InterPro" id="IPR018359">
    <property type="entry name" value="Bromodomain_CS"/>
</dbReference>
<evidence type="ECO:0000313" key="13">
    <source>
        <dbReference type="Proteomes" id="UP000749559"/>
    </source>
</evidence>
<feature type="compositionally biased region" description="Low complexity" evidence="11">
    <location>
        <begin position="360"/>
        <end position="369"/>
    </location>
</feature>
<dbReference type="GO" id="GO:0005634">
    <property type="term" value="C:nucleus"/>
    <property type="evidence" value="ECO:0007669"/>
    <property type="project" value="UniProtKB-SubCell"/>
</dbReference>
<evidence type="ECO:0000256" key="8">
    <source>
        <dbReference type="ARBA" id="ARBA00023117"/>
    </source>
</evidence>
<feature type="compositionally biased region" description="Acidic residues" evidence="11">
    <location>
        <begin position="1212"/>
        <end position="1221"/>
    </location>
</feature>
<feature type="compositionally biased region" description="Basic and acidic residues" evidence="11">
    <location>
        <begin position="1641"/>
        <end position="1656"/>
    </location>
</feature>
<keyword evidence="8" id="KW-0103">Bromodomain</keyword>
<evidence type="ECO:0000256" key="11">
    <source>
        <dbReference type="SAM" id="MobiDB-lite"/>
    </source>
</evidence>
<dbReference type="GO" id="GO:0008270">
    <property type="term" value="F:zinc ion binding"/>
    <property type="evidence" value="ECO:0007669"/>
    <property type="project" value="UniProtKB-KW"/>
</dbReference>
<protein>
    <submittedName>
        <fullName evidence="12">Uncharacterized protein</fullName>
    </submittedName>
</protein>
<dbReference type="InterPro" id="IPR019787">
    <property type="entry name" value="Znf_PHD-finger"/>
</dbReference>
<evidence type="ECO:0000256" key="4">
    <source>
        <dbReference type="ARBA" id="ARBA00022771"/>
    </source>
</evidence>
<feature type="compositionally biased region" description="Polar residues" evidence="11">
    <location>
        <begin position="1554"/>
        <end position="1567"/>
    </location>
</feature>
<keyword evidence="5" id="KW-0862">Zinc</keyword>
<feature type="region of interest" description="Disordered" evidence="11">
    <location>
        <begin position="1554"/>
        <end position="1582"/>
    </location>
</feature>
<dbReference type="SUPFAM" id="SSF54171">
    <property type="entry name" value="DNA-binding domain"/>
    <property type="match status" value="1"/>
</dbReference>
<proteinExistence type="inferred from homology"/>